<evidence type="ECO:0000313" key="1">
    <source>
        <dbReference type="EMBL" id="MBE9610859.1"/>
    </source>
</evidence>
<dbReference type="Proteomes" id="UP000604481">
    <property type="component" value="Unassembled WGS sequence"/>
</dbReference>
<dbReference type="AlphaFoldDB" id="A0A8J7FRC5"/>
<reference evidence="1 2" key="1">
    <citation type="submission" date="2020-10" db="EMBL/GenBank/DDBJ databases">
        <title>The genome sequence of Chitinilyticum litopenaei 4Y14.</title>
        <authorList>
            <person name="Liu Y."/>
        </authorList>
    </citation>
    <scope>NUCLEOTIDE SEQUENCE [LARGE SCALE GENOMIC DNA]</scope>
    <source>
        <strain evidence="1 2">4Y14</strain>
    </source>
</reference>
<gene>
    <name evidence="1" type="ORF">INR99_16085</name>
</gene>
<comment type="caution">
    <text evidence="1">The sequence shown here is derived from an EMBL/GenBank/DDBJ whole genome shotgun (WGS) entry which is preliminary data.</text>
</comment>
<dbReference type="InterPro" id="IPR048868">
    <property type="entry name" value="OGG-like_put"/>
</dbReference>
<organism evidence="1 2">
    <name type="scientific">Chitinilyticum piscinae</name>
    <dbReference type="NCBI Taxonomy" id="2866724"/>
    <lineage>
        <taxon>Bacteria</taxon>
        <taxon>Pseudomonadati</taxon>
        <taxon>Pseudomonadota</taxon>
        <taxon>Betaproteobacteria</taxon>
        <taxon>Neisseriales</taxon>
        <taxon>Chitinibacteraceae</taxon>
        <taxon>Chitinilyticum</taxon>
    </lineage>
</organism>
<protein>
    <submittedName>
        <fullName evidence="1">Uncharacterized protein</fullName>
    </submittedName>
</protein>
<sequence length="240" mass="27027">MKFPVIEHAVLLRRRNSYSYPAIGLEGQAPNWREITFPSMSMLDAYLTKKLNSSENAEVIHGYIATLFWGHASSADGRDIRARAHGKIRLAYQGQRRTVKGKEQQMRGVLDVGENAVVGHIRSAIEHIHNDRYGSALAELNKLPQIQVAFSSKLCAFISPEKCGVIDSKIAENFPELGFSLRNGYVTDTVTNRESYGEYCLWLQAKATTLNTDANHAQWIDRDGSKNRWRAVDVERALYG</sequence>
<proteinExistence type="predicted"/>
<accession>A0A8J7FRC5</accession>
<name>A0A8J7FRC5_9NEIS</name>
<dbReference type="EMBL" id="JADFUA010000014">
    <property type="protein sequence ID" value="MBE9610859.1"/>
    <property type="molecule type" value="Genomic_DNA"/>
</dbReference>
<evidence type="ECO:0000313" key="2">
    <source>
        <dbReference type="Proteomes" id="UP000604481"/>
    </source>
</evidence>
<dbReference type="RefSeq" id="WP_194117404.1">
    <property type="nucleotide sequence ID" value="NZ_JADFUA010000014.1"/>
</dbReference>
<keyword evidence="2" id="KW-1185">Reference proteome</keyword>
<dbReference type="Pfam" id="PF21790">
    <property type="entry name" value="OGG"/>
    <property type="match status" value="1"/>
</dbReference>